<dbReference type="InterPro" id="IPR007632">
    <property type="entry name" value="Anoctamin"/>
</dbReference>
<evidence type="ECO:0000256" key="1">
    <source>
        <dbReference type="ARBA" id="ARBA00004651"/>
    </source>
</evidence>
<evidence type="ECO:0000256" key="6">
    <source>
        <dbReference type="ARBA" id="ARBA00023136"/>
    </source>
</evidence>
<evidence type="ECO:0000259" key="9">
    <source>
        <dbReference type="Pfam" id="PF04547"/>
    </source>
</evidence>
<comment type="caution">
    <text evidence="11">The sequence shown here is derived from an EMBL/GenBank/DDBJ whole genome shotgun (WGS) entry which is preliminary data.</text>
</comment>
<evidence type="ECO:0000313" key="11">
    <source>
        <dbReference type="EMBL" id="KAK7063200.1"/>
    </source>
</evidence>
<evidence type="ECO:0000256" key="3">
    <source>
        <dbReference type="ARBA" id="ARBA00022475"/>
    </source>
</evidence>
<name>A0AAN8WMZ2_HALRR</name>
<accession>A0AAN8WMZ2</accession>
<keyword evidence="7" id="KW-0325">Glycoprotein</keyword>
<dbReference type="AlphaFoldDB" id="A0AAN8WMZ2"/>
<evidence type="ECO:0000256" key="5">
    <source>
        <dbReference type="ARBA" id="ARBA00022989"/>
    </source>
</evidence>
<dbReference type="GO" id="GO:0005254">
    <property type="term" value="F:chloride channel activity"/>
    <property type="evidence" value="ECO:0007669"/>
    <property type="project" value="TreeGrafter"/>
</dbReference>
<dbReference type="PANTHER" id="PTHR12308:SF51">
    <property type="entry name" value="ANOCTAMIN-8"/>
    <property type="match status" value="1"/>
</dbReference>
<dbReference type="Pfam" id="PF16178">
    <property type="entry name" value="Anoct_dimer"/>
    <property type="match status" value="1"/>
</dbReference>
<dbReference type="GO" id="GO:0046983">
    <property type="term" value="F:protein dimerization activity"/>
    <property type="evidence" value="ECO:0007669"/>
    <property type="project" value="InterPro"/>
</dbReference>
<comment type="subcellular location">
    <subcellularLocation>
        <location evidence="1">Cell membrane</location>
        <topology evidence="1">Multi-pass membrane protein</topology>
    </subcellularLocation>
    <subcellularLocation>
        <location evidence="8">Membrane</location>
        <topology evidence="8">Multi-pass membrane protein</topology>
    </subcellularLocation>
</comment>
<dbReference type="Proteomes" id="UP001381693">
    <property type="component" value="Unassembled WGS sequence"/>
</dbReference>
<dbReference type="GO" id="GO:0005886">
    <property type="term" value="C:plasma membrane"/>
    <property type="evidence" value="ECO:0007669"/>
    <property type="project" value="UniProtKB-SubCell"/>
</dbReference>
<dbReference type="EMBL" id="JAXCGZ010020911">
    <property type="protein sequence ID" value="KAK7063200.1"/>
    <property type="molecule type" value="Genomic_DNA"/>
</dbReference>
<feature type="domain" description="Anoctamin transmembrane" evidence="9">
    <location>
        <begin position="212"/>
        <end position="250"/>
    </location>
</feature>
<feature type="transmembrane region" description="Helical" evidence="8">
    <location>
        <begin position="234"/>
        <end position="258"/>
    </location>
</feature>
<gene>
    <name evidence="11" type="primary">ANO8_3</name>
    <name evidence="11" type="ORF">SK128_012457</name>
</gene>
<reference evidence="11 12" key="1">
    <citation type="submission" date="2023-11" db="EMBL/GenBank/DDBJ databases">
        <title>Halocaridina rubra genome assembly.</title>
        <authorList>
            <person name="Smith C."/>
        </authorList>
    </citation>
    <scope>NUCLEOTIDE SEQUENCE [LARGE SCALE GENOMIC DNA]</scope>
    <source>
        <strain evidence="11">EP-1</strain>
        <tissue evidence="11">Whole</tissue>
    </source>
</reference>
<evidence type="ECO:0000256" key="7">
    <source>
        <dbReference type="ARBA" id="ARBA00023180"/>
    </source>
</evidence>
<keyword evidence="5 8" id="KW-1133">Transmembrane helix</keyword>
<evidence type="ECO:0000256" key="4">
    <source>
        <dbReference type="ARBA" id="ARBA00022692"/>
    </source>
</evidence>
<organism evidence="11 12">
    <name type="scientific">Halocaridina rubra</name>
    <name type="common">Hawaiian red shrimp</name>
    <dbReference type="NCBI Taxonomy" id="373956"/>
    <lineage>
        <taxon>Eukaryota</taxon>
        <taxon>Metazoa</taxon>
        <taxon>Ecdysozoa</taxon>
        <taxon>Arthropoda</taxon>
        <taxon>Crustacea</taxon>
        <taxon>Multicrustacea</taxon>
        <taxon>Malacostraca</taxon>
        <taxon>Eumalacostraca</taxon>
        <taxon>Eucarida</taxon>
        <taxon>Decapoda</taxon>
        <taxon>Pleocyemata</taxon>
        <taxon>Caridea</taxon>
        <taxon>Atyoidea</taxon>
        <taxon>Atyidae</taxon>
        <taxon>Halocaridina</taxon>
    </lineage>
</organism>
<comment type="caution">
    <text evidence="8">Lacks conserved residue(s) required for the propagation of feature annotation.</text>
</comment>
<keyword evidence="12" id="KW-1185">Reference proteome</keyword>
<proteinExistence type="inferred from homology"/>
<comment type="similarity">
    <text evidence="2 8">Belongs to the anoctamin family.</text>
</comment>
<keyword evidence="3" id="KW-1003">Cell membrane</keyword>
<dbReference type="InterPro" id="IPR049452">
    <property type="entry name" value="Anoctamin_TM"/>
</dbReference>
<keyword evidence="6 8" id="KW-0472">Membrane</keyword>
<protein>
    <recommendedName>
        <fullName evidence="8">Anoctamin</fullName>
    </recommendedName>
</protein>
<keyword evidence="4 8" id="KW-0812">Transmembrane</keyword>
<evidence type="ECO:0000313" key="12">
    <source>
        <dbReference type="Proteomes" id="UP001381693"/>
    </source>
</evidence>
<evidence type="ECO:0000256" key="8">
    <source>
        <dbReference type="RuleBase" id="RU280814"/>
    </source>
</evidence>
<dbReference type="InterPro" id="IPR032394">
    <property type="entry name" value="Anoct_dimer"/>
</dbReference>
<sequence>MDVNKAFSEASQLIQRKLPHAAQVLKPKKKWMQTIPEKNCDVVMVMAPSTQESTVLWLKNIIEAQLPQLTVTVKNISSAKSFGIYLHASFDGLLRGAEEMRVVKRTKPEHGGSLKEFSLSEIQVFQAVDDEEAFFSTQERQSIVLHILNSLRAKQEERIEKAKIRAGRAIIPKLLSKGIIHALLPLHERTNLKPLKSKWVPTVFQQQPIDEIQKYFGSRIAFYFAWLGHYTTALLIPALIGIIFWVCLIYLCGVIAYFSHN</sequence>
<dbReference type="Pfam" id="PF04547">
    <property type="entry name" value="Anoctamin"/>
    <property type="match status" value="1"/>
</dbReference>
<evidence type="ECO:0000256" key="2">
    <source>
        <dbReference type="ARBA" id="ARBA00009671"/>
    </source>
</evidence>
<dbReference type="PANTHER" id="PTHR12308">
    <property type="entry name" value="ANOCTAMIN"/>
    <property type="match status" value="1"/>
</dbReference>
<evidence type="ECO:0000259" key="10">
    <source>
        <dbReference type="Pfam" id="PF16178"/>
    </source>
</evidence>
<feature type="domain" description="Anoctamin dimerisation" evidence="10">
    <location>
        <begin position="108"/>
        <end position="190"/>
    </location>
</feature>